<dbReference type="AlphaFoldDB" id="A0A1S1V8F8"/>
<dbReference type="EMBL" id="MKIE01000002">
    <property type="protein sequence ID" value="OHW62901.1"/>
    <property type="molecule type" value="Genomic_DNA"/>
</dbReference>
<proteinExistence type="predicted"/>
<dbReference type="Pfam" id="PF10844">
    <property type="entry name" value="DUF2577"/>
    <property type="match status" value="1"/>
</dbReference>
<gene>
    <name evidence="1" type="ORF">EUAN_06850</name>
</gene>
<reference evidence="1 2" key="1">
    <citation type="submission" date="2016-09" db="EMBL/GenBank/DDBJ databases">
        <title>Genome sequence of Eubacterium angustum.</title>
        <authorList>
            <person name="Poehlein A."/>
            <person name="Daniel R."/>
        </authorList>
    </citation>
    <scope>NUCLEOTIDE SEQUENCE [LARGE SCALE GENOMIC DNA]</scope>
    <source>
        <strain evidence="1 2">DSM 1989</strain>
    </source>
</reference>
<dbReference type="OrthoDB" id="2974213at2"/>
<organism evidence="1 2">
    <name type="scientific">Andreesenia angusta</name>
    <dbReference type="NCBI Taxonomy" id="39480"/>
    <lineage>
        <taxon>Bacteria</taxon>
        <taxon>Bacillati</taxon>
        <taxon>Bacillota</taxon>
        <taxon>Tissierellia</taxon>
        <taxon>Tissierellales</taxon>
        <taxon>Gottschalkiaceae</taxon>
        <taxon>Andreesenia</taxon>
    </lineage>
</organism>
<dbReference type="InterPro" id="IPR022555">
    <property type="entry name" value="DUF2577"/>
</dbReference>
<evidence type="ECO:0000313" key="2">
    <source>
        <dbReference type="Proteomes" id="UP000180254"/>
    </source>
</evidence>
<keyword evidence="2" id="KW-1185">Reference proteome</keyword>
<dbReference type="Proteomes" id="UP000180254">
    <property type="component" value="Unassembled WGS sequence"/>
</dbReference>
<dbReference type="STRING" id="39480.EUAN_06850"/>
<sequence length="131" mass="14138">MGEMWGVRMAKHFKERDNEARIGNVIGTVVASSPLKISILNGDVILDKRHLYITHGASIKEYGTTLTAGTNIGTVSTPAGAGQLVNINIIDSESAKLTTFLSLAPGDEVLLCPAEREQVFFIIDKVKRVGE</sequence>
<name>A0A1S1V8F8_9FIRM</name>
<accession>A0A1S1V8F8</accession>
<protein>
    <submittedName>
        <fullName evidence="1">Uncharacterized protein</fullName>
    </submittedName>
</protein>
<evidence type="ECO:0000313" key="1">
    <source>
        <dbReference type="EMBL" id="OHW62901.1"/>
    </source>
</evidence>
<comment type="caution">
    <text evidence="1">The sequence shown here is derived from an EMBL/GenBank/DDBJ whole genome shotgun (WGS) entry which is preliminary data.</text>
</comment>